<dbReference type="Proteomes" id="UP001596288">
    <property type="component" value="Unassembled WGS sequence"/>
</dbReference>
<feature type="domain" description="Phosphoribosyl-dephospho-CoA transferase MdcG C-terminal" evidence="1">
    <location>
        <begin position="97"/>
        <end position="207"/>
    </location>
</feature>
<dbReference type="EMBL" id="JBHSSF010000018">
    <property type="protein sequence ID" value="MFC6176557.1"/>
    <property type="molecule type" value="Genomic_DNA"/>
</dbReference>
<dbReference type="RefSeq" id="WP_137611654.1">
    <property type="nucleotide sequence ID" value="NZ_BJDF01000012.1"/>
</dbReference>
<name>A0ABW1RKF3_9LACO</name>
<keyword evidence="4" id="KW-1185">Reference proteome</keyword>
<feature type="domain" description="Phosphoribosyl-dephospho-CoA transferase MdcG N-terminal" evidence="2">
    <location>
        <begin position="8"/>
        <end position="74"/>
    </location>
</feature>
<evidence type="ECO:0000313" key="4">
    <source>
        <dbReference type="Proteomes" id="UP001596288"/>
    </source>
</evidence>
<gene>
    <name evidence="3" type="ORF">ACFQAV_06875</name>
</gene>
<dbReference type="InterPro" id="IPR048903">
    <property type="entry name" value="MdcG_N"/>
</dbReference>
<proteinExistence type="predicted"/>
<comment type="caution">
    <text evidence="3">The sequence shown here is derived from an EMBL/GenBank/DDBJ whole genome shotgun (WGS) entry which is preliminary data.</text>
</comment>
<dbReference type="Pfam" id="PF10620">
    <property type="entry name" value="MdcG"/>
    <property type="match status" value="1"/>
</dbReference>
<sequence length="214" mass="24293">MERIELLPHNLVKIYPEEFFSDEKKPKWVVDSLTKVPLVIIRRGNIIDGKVPVGVRGVKREQRFAGYIFTKDVVSESIITPYSLIYDTWDLLSKSRRELPAINALPKIVSIMKAYKWGIGGSVGFELASRQATAKNSSDLDLILYEKNHLSREEASLLLKRLNQFGVHADLQVVHGQKGFSLEEFVNNTSETILVKTANGPKLSRDPWTEIEKD</sequence>
<protein>
    <submittedName>
        <fullName evidence="3">Malonate decarboxylase holo-ACP synthase</fullName>
    </submittedName>
</protein>
<reference evidence="4" key="1">
    <citation type="journal article" date="2019" name="Int. J. Syst. Evol. Microbiol.">
        <title>The Global Catalogue of Microorganisms (GCM) 10K type strain sequencing project: providing services to taxonomists for standard genome sequencing and annotation.</title>
        <authorList>
            <consortium name="The Broad Institute Genomics Platform"/>
            <consortium name="The Broad Institute Genome Sequencing Center for Infectious Disease"/>
            <person name="Wu L."/>
            <person name="Ma J."/>
        </authorList>
    </citation>
    <scope>NUCLEOTIDE SEQUENCE [LARGE SCALE GENOMIC DNA]</scope>
    <source>
        <strain evidence="4">CCM 8927</strain>
    </source>
</reference>
<organism evidence="3 4">
    <name type="scientific">Companilactobacillus huachuanensis</name>
    <dbReference type="NCBI Taxonomy" id="2559914"/>
    <lineage>
        <taxon>Bacteria</taxon>
        <taxon>Bacillati</taxon>
        <taxon>Bacillota</taxon>
        <taxon>Bacilli</taxon>
        <taxon>Lactobacillales</taxon>
        <taxon>Lactobacillaceae</taxon>
        <taxon>Companilactobacillus</taxon>
    </lineage>
</organism>
<evidence type="ECO:0000259" key="2">
    <source>
        <dbReference type="Pfam" id="PF20866"/>
    </source>
</evidence>
<dbReference type="InterPro" id="IPR049180">
    <property type="entry name" value="MdcG_C"/>
</dbReference>
<evidence type="ECO:0000313" key="3">
    <source>
        <dbReference type="EMBL" id="MFC6176557.1"/>
    </source>
</evidence>
<evidence type="ECO:0000259" key="1">
    <source>
        <dbReference type="Pfam" id="PF10620"/>
    </source>
</evidence>
<accession>A0ABW1RKF3</accession>
<dbReference type="NCBIfam" id="NF002332">
    <property type="entry name" value="PRK01293.1"/>
    <property type="match status" value="1"/>
</dbReference>
<dbReference type="Pfam" id="PF20866">
    <property type="entry name" value="MdcG_N"/>
    <property type="match status" value="1"/>
</dbReference>